<evidence type="ECO:0000313" key="2">
    <source>
        <dbReference type="Proteomes" id="UP000238430"/>
    </source>
</evidence>
<dbReference type="RefSeq" id="WP_106679501.1">
    <property type="nucleotide sequence ID" value="NZ_JACHWV010000003.1"/>
</dbReference>
<proteinExistence type="predicted"/>
<dbReference type="AlphaFoldDB" id="A0A2T1NB08"/>
<dbReference type="Pfam" id="PF13692">
    <property type="entry name" value="Glyco_trans_1_4"/>
    <property type="match status" value="1"/>
</dbReference>
<dbReference type="Proteomes" id="UP000238430">
    <property type="component" value="Unassembled WGS sequence"/>
</dbReference>
<accession>A0A2T1NB08</accession>
<dbReference type="PANTHER" id="PTHR12526">
    <property type="entry name" value="GLYCOSYLTRANSFERASE"/>
    <property type="match status" value="1"/>
</dbReference>
<organism evidence="1 2">
    <name type="scientific">Mesoflavibacter zeaxanthinifaciens subsp. sabulilitoris</name>
    <dbReference type="NCBI Taxonomy" id="1520893"/>
    <lineage>
        <taxon>Bacteria</taxon>
        <taxon>Pseudomonadati</taxon>
        <taxon>Bacteroidota</taxon>
        <taxon>Flavobacteriia</taxon>
        <taxon>Flavobacteriales</taxon>
        <taxon>Flavobacteriaceae</taxon>
        <taxon>Mesoflavibacter</taxon>
    </lineage>
</organism>
<comment type="caution">
    <text evidence="1">The sequence shown here is derived from an EMBL/GenBank/DDBJ whole genome shotgun (WGS) entry which is preliminary data.</text>
</comment>
<dbReference type="SUPFAM" id="SSF53756">
    <property type="entry name" value="UDP-Glycosyltransferase/glycogen phosphorylase"/>
    <property type="match status" value="1"/>
</dbReference>
<reference evidence="1 2" key="1">
    <citation type="submission" date="2018-03" db="EMBL/GenBank/DDBJ databases">
        <title>Mesoflavibacter sp. HG37 and Mesoflavibacter sp. HG96 sp.nov., two marine bacteria isolated from seawater of Western Pacific Ocean.</title>
        <authorList>
            <person name="Cheng H."/>
            <person name="Wu Y.-H."/>
            <person name="Guo L.-L."/>
            <person name="Xu X.-W."/>
        </authorList>
    </citation>
    <scope>NUCLEOTIDE SEQUENCE [LARGE SCALE GENOMIC DNA]</scope>
    <source>
        <strain evidence="1 2">KCTC 42117</strain>
    </source>
</reference>
<keyword evidence="2" id="KW-1185">Reference proteome</keyword>
<gene>
    <name evidence="1" type="ORF">C7H61_10265</name>
</gene>
<evidence type="ECO:0000313" key="1">
    <source>
        <dbReference type="EMBL" id="PSG89327.1"/>
    </source>
</evidence>
<dbReference type="Gene3D" id="3.40.50.2000">
    <property type="entry name" value="Glycogen Phosphorylase B"/>
    <property type="match status" value="2"/>
</dbReference>
<protein>
    <submittedName>
        <fullName evidence="1">Uncharacterized protein</fullName>
    </submittedName>
</protein>
<name>A0A2T1NB08_9FLAO</name>
<dbReference type="OrthoDB" id="655095at2"/>
<sequence>MFNNILFITHESSLTGAPKMLLHFIEWLKKHHPKMVVTVLSLKRGLLETDFKTVSDYYYEIEDYKKPPPTLTQRVLNKLFKSKPKPTPKELLVEQLQATAFDVIYANTVIALPIAATINHGNASKLIVHVHELSAIIRQLLPNLSSYTAQVDHFIAASNLVKSNLIDQFKVNASKITRVYECSTVKPNKVARFENNIFNVGASGTAHWRKGSDLFILVANYIKANYPDYKIKFTWVGDVSKNERIIIEEDLRKLHLTSNVQFIGKQSDPTNFYNEFDVFLMCSREDPFPLVCIEMGMLAKPIVCFKGATGTEEIIEQTGGGFVVPYLDIKEMAEKIVFYYQNPDRVKTHGEINADVFSQFHPDIIAPQVLEVITETLN</sequence>
<dbReference type="CDD" id="cd03801">
    <property type="entry name" value="GT4_PimA-like"/>
    <property type="match status" value="1"/>
</dbReference>
<dbReference type="EMBL" id="PXOT01000024">
    <property type="protein sequence ID" value="PSG89327.1"/>
    <property type="molecule type" value="Genomic_DNA"/>
</dbReference>